<protein>
    <submittedName>
        <fullName evidence="3">Uncharacterized protein</fullName>
    </submittedName>
</protein>
<accession>A0A1Q9CJE8</accession>
<proteinExistence type="predicted"/>
<keyword evidence="2" id="KW-0472">Membrane</keyword>
<keyword evidence="4" id="KW-1185">Reference proteome</keyword>
<keyword evidence="2" id="KW-1133">Transmembrane helix</keyword>
<dbReference type="Proteomes" id="UP000186817">
    <property type="component" value="Unassembled WGS sequence"/>
</dbReference>
<dbReference type="AlphaFoldDB" id="A0A1Q9CJE8"/>
<feature type="transmembrane region" description="Helical" evidence="2">
    <location>
        <begin position="152"/>
        <end position="170"/>
    </location>
</feature>
<feature type="region of interest" description="Disordered" evidence="1">
    <location>
        <begin position="1"/>
        <end position="23"/>
    </location>
</feature>
<evidence type="ECO:0000256" key="1">
    <source>
        <dbReference type="SAM" id="MobiDB-lite"/>
    </source>
</evidence>
<evidence type="ECO:0000256" key="2">
    <source>
        <dbReference type="SAM" id="Phobius"/>
    </source>
</evidence>
<reference evidence="3 4" key="1">
    <citation type="submission" date="2016-02" db="EMBL/GenBank/DDBJ databases">
        <title>Genome analysis of coral dinoflagellate symbionts highlights evolutionary adaptations to a symbiotic lifestyle.</title>
        <authorList>
            <person name="Aranda M."/>
            <person name="Li Y."/>
            <person name="Liew Y.J."/>
            <person name="Baumgarten S."/>
            <person name="Simakov O."/>
            <person name="Wilson M."/>
            <person name="Piel J."/>
            <person name="Ashoor H."/>
            <person name="Bougouffa S."/>
            <person name="Bajic V.B."/>
            <person name="Ryu T."/>
            <person name="Ravasi T."/>
            <person name="Bayer T."/>
            <person name="Micklem G."/>
            <person name="Kim H."/>
            <person name="Bhak J."/>
            <person name="Lajeunesse T.C."/>
            <person name="Voolstra C.R."/>
        </authorList>
    </citation>
    <scope>NUCLEOTIDE SEQUENCE [LARGE SCALE GENOMIC DNA]</scope>
    <source>
        <strain evidence="3 4">CCMP2467</strain>
    </source>
</reference>
<feature type="transmembrane region" description="Helical" evidence="2">
    <location>
        <begin position="216"/>
        <end position="239"/>
    </location>
</feature>
<evidence type="ECO:0000313" key="4">
    <source>
        <dbReference type="Proteomes" id="UP000186817"/>
    </source>
</evidence>
<feature type="transmembrane region" description="Helical" evidence="2">
    <location>
        <begin position="246"/>
        <end position="267"/>
    </location>
</feature>
<organism evidence="3 4">
    <name type="scientific">Symbiodinium microadriaticum</name>
    <name type="common">Dinoflagellate</name>
    <name type="synonym">Zooxanthella microadriatica</name>
    <dbReference type="NCBI Taxonomy" id="2951"/>
    <lineage>
        <taxon>Eukaryota</taxon>
        <taxon>Sar</taxon>
        <taxon>Alveolata</taxon>
        <taxon>Dinophyceae</taxon>
        <taxon>Suessiales</taxon>
        <taxon>Symbiodiniaceae</taxon>
        <taxon>Symbiodinium</taxon>
    </lineage>
</organism>
<gene>
    <name evidence="3" type="ORF">AK812_SmicGene36267</name>
</gene>
<keyword evidence="2" id="KW-0812">Transmembrane</keyword>
<sequence>MRDESDKEGGPADAPAQAHDRSNDASERLLHFDGVRTVFALWIVFHHMAPRQPSLLDKMLVRVDVCVEFFVLLSGFMTHYAYHSKDIESSFGSLAAFFVRRCFRCLLASYLGMVLCTVTLWLGGFEVWSFNTLSCFLLIKTWIDPEPNCPNMPSWFLVSMLPSWLLYPMFRPVLGWNRSTGGHVCLAVTTWCFAIVPQLCLMLSRGAWLEWTEFTFTWFWPPALLPDFMLGACVAALVLRKPPCAAVGWIGDLSMLSLLLTCTLVPVPERPPDWSGPAQWRPGHYIAWEQLSARLSAPFLCTFLYYTSNGNSLLARILSQKILVRLGRYTLEVYLLQTAVHDLFLWIRAPGAGGLWPGLPWTPQVFLLYLCVLWLLCAAFAETVAEPLTSKVKTFSAHWVGRSVSQCCEERRQQYQQVDPGCG</sequence>
<dbReference type="OMA" id="GHYIAWE"/>
<dbReference type="OrthoDB" id="416911at2759"/>
<comment type="caution">
    <text evidence="3">The sequence shown here is derived from an EMBL/GenBank/DDBJ whole genome shotgun (WGS) entry which is preliminary data.</text>
</comment>
<evidence type="ECO:0000313" key="3">
    <source>
        <dbReference type="EMBL" id="OLP83026.1"/>
    </source>
</evidence>
<feature type="compositionally biased region" description="Basic and acidic residues" evidence="1">
    <location>
        <begin position="1"/>
        <end position="10"/>
    </location>
</feature>
<feature type="transmembrane region" description="Helical" evidence="2">
    <location>
        <begin position="182"/>
        <end position="204"/>
    </location>
</feature>
<feature type="transmembrane region" description="Helical" evidence="2">
    <location>
        <begin position="367"/>
        <end position="385"/>
    </location>
</feature>
<dbReference type="EMBL" id="LSRX01001149">
    <property type="protein sequence ID" value="OLP83026.1"/>
    <property type="molecule type" value="Genomic_DNA"/>
</dbReference>
<feature type="transmembrane region" description="Helical" evidence="2">
    <location>
        <begin position="103"/>
        <end position="123"/>
    </location>
</feature>
<name>A0A1Q9CJE8_SYMMI</name>